<dbReference type="PANTHER" id="PTHR30472">
    <property type="entry name" value="FERRIC ENTEROBACTIN TRANSPORT SYSTEM PERMEASE PROTEIN"/>
    <property type="match status" value="1"/>
</dbReference>
<evidence type="ECO:0008006" key="11">
    <source>
        <dbReference type="Google" id="ProtNLM"/>
    </source>
</evidence>
<proteinExistence type="inferred from homology"/>
<keyword evidence="7 8" id="KW-0472">Membrane</keyword>
<evidence type="ECO:0000313" key="9">
    <source>
        <dbReference type="EMBL" id="GAA4975099.1"/>
    </source>
</evidence>
<dbReference type="EMBL" id="BAABIL010000201">
    <property type="protein sequence ID" value="GAA4975099.1"/>
    <property type="molecule type" value="Genomic_DNA"/>
</dbReference>
<protein>
    <recommendedName>
        <fullName evidence="11">Iron complex transport system permease protein</fullName>
    </recommendedName>
</protein>
<name>A0ABP9HP21_9ACTN</name>
<feature type="transmembrane region" description="Helical" evidence="8">
    <location>
        <begin position="24"/>
        <end position="51"/>
    </location>
</feature>
<keyword evidence="10" id="KW-1185">Reference proteome</keyword>
<sequence>MSTGTSTGTGLRIGPVGLRVRRRAAAATAAVLAAVVAVVVTALLIAVLALAPERELAALAGEGSRIEALVVDRRLTRALAAVLVGAALGCSGALSQTITRNPIASPDVLGVTAGASAAAVLVTVTPLGAGAAAGVGGSALLGVAALAGGVAATALVLVLSWRGGFDGYRLVLVGIGVNALALAAVAWLLTRAELEDAAVATRWMTGSLDGVRAAALVPLAVVAVPAALLCAVLADRLGALRLGREVALSLGTRPARTELQALVLTVALASVATAVAGPVGFVAFVAPQAAMRLFRTAGPPPLAGAALGALLVLVADTVAQWLPAALPVGIITSVIGAPYLLSLMIRSLGRTRA</sequence>
<comment type="similarity">
    <text evidence="2">Belongs to the binding-protein-dependent transport system permease family. FecCD subfamily.</text>
</comment>
<evidence type="ECO:0000256" key="3">
    <source>
        <dbReference type="ARBA" id="ARBA00022448"/>
    </source>
</evidence>
<dbReference type="SUPFAM" id="SSF81345">
    <property type="entry name" value="ABC transporter involved in vitamin B12 uptake, BtuC"/>
    <property type="match status" value="1"/>
</dbReference>
<keyword evidence="4" id="KW-1003">Cell membrane</keyword>
<feature type="transmembrane region" description="Helical" evidence="8">
    <location>
        <begin position="321"/>
        <end position="345"/>
    </location>
</feature>
<comment type="subcellular location">
    <subcellularLocation>
        <location evidence="1">Cell membrane</location>
        <topology evidence="1">Multi-pass membrane protein</topology>
    </subcellularLocation>
</comment>
<dbReference type="InterPro" id="IPR000522">
    <property type="entry name" value="ABC_transptr_permease_BtuC"/>
</dbReference>
<dbReference type="Pfam" id="PF01032">
    <property type="entry name" value="FecCD"/>
    <property type="match status" value="1"/>
</dbReference>
<feature type="transmembrane region" description="Helical" evidence="8">
    <location>
        <begin position="261"/>
        <end position="285"/>
    </location>
</feature>
<keyword evidence="5 8" id="KW-0812">Transmembrane</keyword>
<dbReference type="RefSeq" id="WP_345711848.1">
    <property type="nucleotide sequence ID" value="NZ_BAABIL010000201.1"/>
</dbReference>
<evidence type="ECO:0000256" key="2">
    <source>
        <dbReference type="ARBA" id="ARBA00007935"/>
    </source>
</evidence>
<comment type="caution">
    <text evidence="9">The sequence shown here is derived from an EMBL/GenBank/DDBJ whole genome shotgun (WGS) entry which is preliminary data.</text>
</comment>
<dbReference type="InterPro" id="IPR037294">
    <property type="entry name" value="ABC_BtuC-like"/>
</dbReference>
<feature type="transmembrane region" description="Helical" evidence="8">
    <location>
        <begin position="108"/>
        <end position="127"/>
    </location>
</feature>
<evidence type="ECO:0000256" key="1">
    <source>
        <dbReference type="ARBA" id="ARBA00004651"/>
    </source>
</evidence>
<keyword evidence="6 8" id="KW-1133">Transmembrane helix</keyword>
<accession>A0ABP9HP21</accession>
<reference evidence="10" key="1">
    <citation type="journal article" date="2019" name="Int. J. Syst. Evol. Microbiol.">
        <title>The Global Catalogue of Microorganisms (GCM) 10K type strain sequencing project: providing services to taxonomists for standard genome sequencing and annotation.</title>
        <authorList>
            <consortium name="The Broad Institute Genomics Platform"/>
            <consortium name="The Broad Institute Genome Sequencing Center for Infectious Disease"/>
            <person name="Wu L."/>
            <person name="Ma J."/>
        </authorList>
    </citation>
    <scope>NUCLEOTIDE SEQUENCE [LARGE SCALE GENOMIC DNA]</scope>
    <source>
        <strain evidence="10">JCM 18126</strain>
    </source>
</reference>
<evidence type="ECO:0000256" key="5">
    <source>
        <dbReference type="ARBA" id="ARBA00022692"/>
    </source>
</evidence>
<feature type="transmembrane region" description="Helical" evidence="8">
    <location>
        <begin position="167"/>
        <end position="189"/>
    </location>
</feature>
<evidence type="ECO:0000256" key="4">
    <source>
        <dbReference type="ARBA" id="ARBA00022475"/>
    </source>
</evidence>
<feature type="transmembrane region" description="Helical" evidence="8">
    <location>
        <begin position="75"/>
        <end position="96"/>
    </location>
</feature>
<evidence type="ECO:0000256" key="8">
    <source>
        <dbReference type="SAM" id="Phobius"/>
    </source>
</evidence>
<dbReference type="PANTHER" id="PTHR30472:SF24">
    <property type="entry name" value="FERRIC ENTEROBACTIN TRANSPORT SYSTEM PERMEASE PROTEIN FEPG"/>
    <property type="match status" value="1"/>
</dbReference>
<feature type="transmembrane region" description="Helical" evidence="8">
    <location>
        <begin position="139"/>
        <end position="161"/>
    </location>
</feature>
<evidence type="ECO:0000313" key="10">
    <source>
        <dbReference type="Proteomes" id="UP001501195"/>
    </source>
</evidence>
<keyword evidence="3" id="KW-0813">Transport</keyword>
<dbReference type="Gene3D" id="1.10.3470.10">
    <property type="entry name" value="ABC transporter involved in vitamin B12 uptake, BtuC"/>
    <property type="match status" value="1"/>
</dbReference>
<dbReference type="Proteomes" id="UP001501195">
    <property type="component" value="Unassembled WGS sequence"/>
</dbReference>
<organism evidence="9 10">
    <name type="scientific">Kineococcus glutinatus</name>
    <dbReference type="NCBI Taxonomy" id="1070872"/>
    <lineage>
        <taxon>Bacteria</taxon>
        <taxon>Bacillati</taxon>
        <taxon>Actinomycetota</taxon>
        <taxon>Actinomycetes</taxon>
        <taxon>Kineosporiales</taxon>
        <taxon>Kineosporiaceae</taxon>
        <taxon>Kineococcus</taxon>
    </lineage>
</organism>
<feature type="transmembrane region" description="Helical" evidence="8">
    <location>
        <begin position="210"/>
        <end position="234"/>
    </location>
</feature>
<gene>
    <name evidence="9" type="ORF">GCM10023225_15260</name>
</gene>
<dbReference type="CDD" id="cd06550">
    <property type="entry name" value="TM_ABC_iron-siderophores_like"/>
    <property type="match status" value="1"/>
</dbReference>
<evidence type="ECO:0000256" key="6">
    <source>
        <dbReference type="ARBA" id="ARBA00022989"/>
    </source>
</evidence>
<evidence type="ECO:0000256" key="7">
    <source>
        <dbReference type="ARBA" id="ARBA00023136"/>
    </source>
</evidence>